<keyword evidence="6 7" id="KW-0004">4Fe-4S</keyword>
<keyword evidence="5 6" id="KW-0520">NAD</keyword>
<keyword evidence="4 6" id="KW-1278">Translocase</keyword>
<comment type="subunit">
    <text evidence="6">NDH-1 is composed of 14 different subunits. Subunits NuoB, C, D, E, F, and G constitute the peripheral sector of the complex.</text>
</comment>
<dbReference type="GO" id="GO:0051539">
    <property type="term" value="F:4 iron, 4 sulfur cluster binding"/>
    <property type="evidence" value="ECO:0007669"/>
    <property type="project" value="UniProtKB-KW"/>
</dbReference>
<dbReference type="GO" id="GO:0048038">
    <property type="term" value="F:quinone binding"/>
    <property type="evidence" value="ECO:0007669"/>
    <property type="project" value="UniProtKB-KW"/>
</dbReference>
<sequence>MEVRKRASIKSFPYEDFKDNESLERIAEELNEGGANVILGSLDAAINWGRSNSPWSLTFGTSCCGIEFMSIGCSRYDMARFGWEVTRNSPRQADLIMCAGTITNKMAPVFKRLYDEMAEPKYVVAVGGCTISGGPFKKSYSVVRGIDELVPVDVYIPGCPPRPEAIIYGMMQLQRKIKVEKFFGGANHKMSSEEKAESLKLGGLRGLSNENFSADKLGNSRPIIVTETPAQEKIEELGKELDTLEQNAVKAENAPVAPAAPASATQETPSTETNNK</sequence>
<comment type="cofactor">
    <cofactor evidence="6">
        <name>[4Fe-4S] cluster</name>
        <dbReference type="ChEBI" id="CHEBI:49883"/>
    </cofactor>
    <text evidence="6">Binds 1 [4Fe-4S] cluster.</text>
</comment>
<dbReference type="NCBIfam" id="NF005012">
    <property type="entry name" value="PRK06411.1"/>
    <property type="match status" value="1"/>
</dbReference>
<dbReference type="GO" id="GO:0015990">
    <property type="term" value="P:electron transport coupled proton transport"/>
    <property type="evidence" value="ECO:0007669"/>
    <property type="project" value="TreeGrafter"/>
</dbReference>
<evidence type="ECO:0000256" key="2">
    <source>
        <dbReference type="ARBA" id="ARBA00022448"/>
    </source>
</evidence>
<organism evidence="10">
    <name type="scientific">Prevotella sp. GTC17254</name>
    <dbReference type="NCBI Taxonomy" id="3236794"/>
    <lineage>
        <taxon>Bacteria</taxon>
        <taxon>Pseudomonadati</taxon>
        <taxon>Bacteroidota</taxon>
        <taxon>Bacteroidia</taxon>
        <taxon>Bacteroidales</taxon>
        <taxon>Prevotellaceae</taxon>
        <taxon>Prevotella</taxon>
    </lineage>
</organism>
<dbReference type="NCBIfam" id="NF011391">
    <property type="entry name" value="PRK14816.1"/>
    <property type="match status" value="1"/>
</dbReference>
<evidence type="ECO:0000259" key="9">
    <source>
        <dbReference type="Pfam" id="PF01058"/>
    </source>
</evidence>
<dbReference type="EC" id="7.1.1.-" evidence="6"/>
<proteinExistence type="inferred from homology"/>
<evidence type="ECO:0000256" key="5">
    <source>
        <dbReference type="ARBA" id="ARBA00023027"/>
    </source>
</evidence>
<keyword evidence="2 6" id="KW-0813">Transport</keyword>
<feature type="region of interest" description="Disordered" evidence="8">
    <location>
        <begin position="239"/>
        <end position="276"/>
    </location>
</feature>
<dbReference type="GO" id="GO:0045271">
    <property type="term" value="C:respiratory chain complex I"/>
    <property type="evidence" value="ECO:0007669"/>
    <property type="project" value="TreeGrafter"/>
</dbReference>
<evidence type="ECO:0000256" key="1">
    <source>
        <dbReference type="ARBA" id="ARBA00009173"/>
    </source>
</evidence>
<reference evidence="10" key="1">
    <citation type="submission" date="2024-07" db="EMBL/GenBank/DDBJ databases">
        <title>Complete genome sequence of Prevotella sp. YM-2024 GTC17254.</title>
        <authorList>
            <person name="Hayashi M."/>
            <person name="Muto Y."/>
            <person name="Tanaka K."/>
            <person name="Niwa H."/>
        </authorList>
    </citation>
    <scope>NUCLEOTIDE SEQUENCE</scope>
    <source>
        <strain evidence="10">GTC17254</strain>
    </source>
</reference>
<feature type="compositionally biased region" description="Low complexity" evidence="8">
    <location>
        <begin position="247"/>
        <end position="270"/>
    </location>
</feature>
<keyword evidence="6" id="KW-1003">Cell membrane</keyword>
<dbReference type="GO" id="GO:0009060">
    <property type="term" value="P:aerobic respiration"/>
    <property type="evidence" value="ECO:0007669"/>
    <property type="project" value="TreeGrafter"/>
</dbReference>
<dbReference type="GO" id="GO:0005506">
    <property type="term" value="F:iron ion binding"/>
    <property type="evidence" value="ECO:0007669"/>
    <property type="project" value="UniProtKB-UniRule"/>
</dbReference>
<comment type="function">
    <text evidence="6">NDH-1 shuttles electrons from NADH, via FMN and iron-sulfur (Fe-S) centers, to quinones in the respiratory chain. The immediate electron acceptor for the enzyme in this species is believed to be a menaquinone. Couples the redox reaction to proton translocation (for every two electrons transferred, four hydrogen ions are translocated across the cytoplasmic membrane), and thus conserves the redox energy in a proton gradient.</text>
</comment>
<dbReference type="Gene3D" id="3.40.50.12280">
    <property type="match status" value="1"/>
</dbReference>
<dbReference type="AlphaFoldDB" id="A0AB33ISV9"/>
<evidence type="ECO:0000256" key="8">
    <source>
        <dbReference type="SAM" id="MobiDB-lite"/>
    </source>
</evidence>
<keyword evidence="6 7" id="KW-0411">Iron-sulfur</keyword>
<accession>A0AB33ISV9</accession>
<dbReference type="FunFam" id="3.40.50.12280:FF:000002">
    <property type="entry name" value="NADH-quinone oxidoreductase subunit B"/>
    <property type="match status" value="1"/>
</dbReference>
<dbReference type="HAMAP" id="MF_01356">
    <property type="entry name" value="NDH1_NuoB"/>
    <property type="match status" value="1"/>
</dbReference>
<evidence type="ECO:0000256" key="6">
    <source>
        <dbReference type="HAMAP-Rule" id="MF_01356"/>
    </source>
</evidence>
<evidence type="ECO:0000313" key="10">
    <source>
        <dbReference type="EMBL" id="BFO72775.1"/>
    </source>
</evidence>
<keyword evidence="3 6" id="KW-0874">Quinone</keyword>
<comment type="similarity">
    <text evidence="1 6 7">Belongs to the complex I 20 kDa subunit family.</text>
</comment>
<feature type="binding site" evidence="6">
    <location>
        <position position="63"/>
    </location>
    <ligand>
        <name>[4Fe-4S] cluster</name>
        <dbReference type="ChEBI" id="CHEBI:49883"/>
    </ligand>
</feature>
<name>A0AB33ISV9_9BACT</name>
<feature type="binding site" evidence="6">
    <location>
        <position position="159"/>
    </location>
    <ligand>
        <name>[4Fe-4S] cluster</name>
        <dbReference type="ChEBI" id="CHEBI:49883"/>
    </ligand>
</feature>
<evidence type="ECO:0000256" key="4">
    <source>
        <dbReference type="ARBA" id="ARBA00022967"/>
    </source>
</evidence>
<dbReference type="NCBIfam" id="TIGR01957">
    <property type="entry name" value="nuoB_fam"/>
    <property type="match status" value="1"/>
</dbReference>
<keyword evidence="6" id="KW-0472">Membrane</keyword>
<dbReference type="EMBL" id="AP035786">
    <property type="protein sequence ID" value="BFO72775.1"/>
    <property type="molecule type" value="Genomic_DNA"/>
</dbReference>
<dbReference type="SUPFAM" id="SSF56770">
    <property type="entry name" value="HydA/Nqo6-like"/>
    <property type="match status" value="1"/>
</dbReference>
<keyword evidence="6 7" id="KW-0408">Iron</keyword>
<dbReference type="Pfam" id="PF01058">
    <property type="entry name" value="Oxidored_q6"/>
    <property type="match status" value="1"/>
</dbReference>
<dbReference type="InterPro" id="IPR006138">
    <property type="entry name" value="NADH_UQ_OxRdtase_20Kd_su"/>
</dbReference>
<dbReference type="GO" id="GO:0005886">
    <property type="term" value="C:plasma membrane"/>
    <property type="evidence" value="ECO:0007669"/>
    <property type="project" value="UniProtKB-SubCell"/>
</dbReference>
<keyword evidence="6 7" id="KW-0479">Metal-binding</keyword>
<evidence type="ECO:0000256" key="3">
    <source>
        <dbReference type="ARBA" id="ARBA00022719"/>
    </source>
</evidence>
<evidence type="ECO:0000256" key="7">
    <source>
        <dbReference type="RuleBase" id="RU004464"/>
    </source>
</evidence>
<comment type="catalytic activity">
    <reaction evidence="6">
        <text>a quinone + NADH + 5 H(+)(in) = a quinol + NAD(+) + 4 H(+)(out)</text>
        <dbReference type="Rhea" id="RHEA:57888"/>
        <dbReference type="ChEBI" id="CHEBI:15378"/>
        <dbReference type="ChEBI" id="CHEBI:24646"/>
        <dbReference type="ChEBI" id="CHEBI:57540"/>
        <dbReference type="ChEBI" id="CHEBI:57945"/>
        <dbReference type="ChEBI" id="CHEBI:132124"/>
    </reaction>
</comment>
<feature type="binding site" evidence="6">
    <location>
        <position position="129"/>
    </location>
    <ligand>
        <name>[4Fe-4S] cluster</name>
        <dbReference type="ChEBI" id="CHEBI:49883"/>
    </ligand>
</feature>
<feature type="binding site" evidence="6">
    <location>
        <position position="64"/>
    </location>
    <ligand>
        <name>[4Fe-4S] cluster</name>
        <dbReference type="ChEBI" id="CHEBI:49883"/>
    </ligand>
</feature>
<dbReference type="PANTHER" id="PTHR11995">
    <property type="entry name" value="NADH DEHYDROGENASE"/>
    <property type="match status" value="1"/>
</dbReference>
<protein>
    <recommendedName>
        <fullName evidence="6">NADH-quinone oxidoreductase subunit B</fullName>
        <ecNumber evidence="6">7.1.1.-</ecNumber>
    </recommendedName>
    <alternativeName>
        <fullName evidence="6">NADH dehydrogenase I subunit B</fullName>
    </alternativeName>
    <alternativeName>
        <fullName evidence="6">NDH-1 subunit B</fullName>
    </alternativeName>
</protein>
<dbReference type="PANTHER" id="PTHR11995:SF14">
    <property type="entry name" value="NADH DEHYDROGENASE [UBIQUINONE] IRON-SULFUR PROTEIN 7, MITOCHONDRIAL"/>
    <property type="match status" value="1"/>
</dbReference>
<feature type="domain" description="NADH:ubiquinone oxidoreductase-like 20kDa subunit" evidence="9">
    <location>
        <begin position="63"/>
        <end position="173"/>
    </location>
</feature>
<dbReference type="InterPro" id="IPR006137">
    <property type="entry name" value="NADH_UbQ_OxRdtase-like_20kDa"/>
</dbReference>
<dbReference type="GO" id="GO:0008137">
    <property type="term" value="F:NADH dehydrogenase (ubiquinone) activity"/>
    <property type="evidence" value="ECO:0007669"/>
    <property type="project" value="InterPro"/>
</dbReference>
<gene>
    <name evidence="6" type="primary">nuoB</name>
    <name evidence="10" type="ORF">GTC17254_03720</name>
</gene>
<dbReference type="GO" id="GO:0050136">
    <property type="term" value="F:NADH dehydrogenase (quinone) (non-electrogenic) activity"/>
    <property type="evidence" value="ECO:0007669"/>
    <property type="project" value="UniProtKB-UniRule"/>
</dbReference>
<comment type="subcellular location">
    <subcellularLocation>
        <location evidence="6">Cell membrane</location>
        <topology evidence="6">Peripheral membrane protein</topology>
        <orientation evidence="6">Cytoplasmic side</orientation>
    </subcellularLocation>
</comment>